<dbReference type="RefSeq" id="WP_090873766.1">
    <property type="nucleotide sequence ID" value="NZ_FNYE01000058.1"/>
</dbReference>
<keyword evidence="1" id="KW-0805">Transcription regulation</keyword>
<dbReference type="GO" id="GO:0045892">
    <property type="term" value="P:negative regulation of DNA-templated transcription"/>
    <property type="evidence" value="ECO:0007669"/>
    <property type="project" value="TreeGrafter"/>
</dbReference>
<feature type="domain" description="HTH gntR-type" evidence="4">
    <location>
        <begin position="4"/>
        <end position="72"/>
    </location>
</feature>
<dbReference type="OrthoDB" id="7363114at2"/>
<dbReference type="Proteomes" id="UP000198866">
    <property type="component" value="Unassembled WGS sequence"/>
</dbReference>
<protein>
    <submittedName>
        <fullName evidence="5">Transcriptional regulator, GntR family</fullName>
    </submittedName>
</protein>
<dbReference type="GO" id="GO:0003700">
    <property type="term" value="F:DNA-binding transcription factor activity"/>
    <property type="evidence" value="ECO:0007669"/>
    <property type="project" value="InterPro"/>
</dbReference>
<evidence type="ECO:0000256" key="1">
    <source>
        <dbReference type="ARBA" id="ARBA00023015"/>
    </source>
</evidence>
<sequence length="244" mass="27138">MTTRPHFADIARELTEAIASGRYPVGSVLPTELELRDHYRTSRHTVRAALHELQQLGLVSRRKNAGTRVESARPRNEFRPTLASVDDLAQFGSEHLRLVQSAEVIVADRELAKTLQCAEGARFLRISSLRIDGGNARAPVGWTDVYIAPDYAEVADIAREQPDTLISALIEERYGHSIAEIQQGIQAVLVSDEMAKRLRVEPGTPALEIVRRYLDSAGKSFETSVSIHPAERFSVAMRLKRSNS</sequence>
<organism evidence="5 6">
    <name type="scientific">Paraburkholderia diazotrophica</name>
    <dbReference type="NCBI Taxonomy" id="667676"/>
    <lineage>
        <taxon>Bacteria</taxon>
        <taxon>Pseudomonadati</taxon>
        <taxon>Pseudomonadota</taxon>
        <taxon>Betaproteobacteria</taxon>
        <taxon>Burkholderiales</taxon>
        <taxon>Burkholderiaceae</taxon>
        <taxon>Paraburkholderia</taxon>
    </lineage>
</organism>
<reference evidence="6" key="1">
    <citation type="submission" date="2016-10" db="EMBL/GenBank/DDBJ databases">
        <authorList>
            <person name="Varghese N."/>
            <person name="Submissions S."/>
        </authorList>
    </citation>
    <scope>NUCLEOTIDE SEQUENCE [LARGE SCALE GENOMIC DNA]</scope>
    <source>
        <strain evidence="6">LMG 26031</strain>
    </source>
</reference>
<dbReference type="PRINTS" id="PR00035">
    <property type="entry name" value="HTHGNTR"/>
</dbReference>
<evidence type="ECO:0000256" key="3">
    <source>
        <dbReference type="ARBA" id="ARBA00023163"/>
    </source>
</evidence>
<dbReference type="PROSITE" id="PS50949">
    <property type="entry name" value="HTH_GNTR"/>
    <property type="match status" value="1"/>
</dbReference>
<keyword evidence="3" id="KW-0804">Transcription</keyword>
<evidence type="ECO:0000313" key="6">
    <source>
        <dbReference type="Proteomes" id="UP000198866"/>
    </source>
</evidence>
<dbReference type="SMART" id="SM00866">
    <property type="entry name" value="UTRA"/>
    <property type="match status" value="1"/>
</dbReference>
<dbReference type="InterPro" id="IPR050679">
    <property type="entry name" value="Bact_HTH_transcr_reg"/>
</dbReference>
<dbReference type="PANTHER" id="PTHR44846:SF17">
    <property type="entry name" value="GNTR-FAMILY TRANSCRIPTIONAL REGULATOR"/>
    <property type="match status" value="1"/>
</dbReference>
<dbReference type="PANTHER" id="PTHR44846">
    <property type="entry name" value="MANNOSYL-D-GLYCERATE TRANSPORT/METABOLISM SYSTEM REPRESSOR MNGR-RELATED"/>
    <property type="match status" value="1"/>
</dbReference>
<evidence type="ECO:0000313" key="5">
    <source>
        <dbReference type="EMBL" id="SEK12406.1"/>
    </source>
</evidence>
<dbReference type="GO" id="GO:0003677">
    <property type="term" value="F:DNA binding"/>
    <property type="evidence" value="ECO:0007669"/>
    <property type="project" value="UniProtKB-KW"/>
</dbReference>
<dbReference type="InterPro" id="IPR011663">
    <property type="entry name" value="UTRA"/>
</dbReference>
<dbReference type="EMBL" id="FNYE01000058">
    <property type="protein sequence ID" value="SEK12406.1"/>
    <property type="molecule type" value="Genomic_DNA"/>
</dbReference>
<dbReference type="Gene3D" id="3.40.1410.10">
    <property type="entry name" value="Chorismate lyase-like"/>
    <property type="match status" value="1"/>
</dbReference>
<dbReference type="InterPro" id="IPR028978">
    <property type="entry name" value="Chorismate_lyase_/UTRA_dom_sf"/>
</dbReference>
<name>A0A1H7EEN0_9BURK</name>
<keyword evidence="6" id="KW-1185">Reference proteome</keyword>
<dbReference type="InterPro" id="IPR036388">
    <property type="entry name" value="WH-like_DNA-bd_sf"/>
</dbReference>
<accession>A0A1H7EEN0</accession>
<dbReference type="Pfam" id="PF00392">
    <property type="entry name" value="GntR"/>
    <property type="match status" value="1"/>
</dbReference>
<dbReference type="Gene3D" id="1.10.10.10">
    <property type="entry name" value="Winged helix-like DNA-binding domain superfamily/Winged helix DNA-binding domain"/>
    <property type="match status" value="1"/>
</dbReference>
<dbReference type="AlphaFoldDB" id="A0A1H7EEN0"/>
<evidence type="ECO:0000256" key="2">
    <source>
        <dbReference type="ARBA" id="ARBA00023125"/>
    </source>
</evidence>
<dbReference type="InterPro" id="IPR000524">
    <property type="entry name" value="Tscrpt_reg_HTH_GntR"/>
</dbReference>
<dbReference type="SUPFAM" id="SSF46785">
    <property type="entry name" value="Winged helix' DNA-binding domain"/>
    <property type="match status" value="1"/>
</dbReference>
<dbReference type="SUPFAM" id="SSF64288">
    <property type="entry name" value="Chorismate lyase-like"/>
    <property type="match status" value="1"/>
</dbReference>
<dbReference type="SMART" id="SM00345">
    <property type="entry name" value="HTH_GNTR"/>
    <property type="match status" value="1"/>
</dbReference>
<evidence type="ECO:0000259" key="4">
    <source>
        <dbReference type="PROSITE" id="PS50949"/>
    </source>
</evidence>
<dbReference type="InterPro" id="IPR036390">
    <property type="entry name" value="WH_DNA-bd_sf"/>
</dbReference>
<dbReference type="CDD" id="cd07377">
    <property type="entry name" value="WHTH_GntR"/>
    <property type="match status" value="1"/>
</dbReference>
<gene>
    <name evidence="5" type="ORF">SAMN05192539_10586</name>
</gene>
<dbReference type="Pfam" id="PF07702">
    <property type="entry name" value="UTRA"/>
    <property type="match status" value="1"/>
</dbReference>
<dbReference type="STRING" id="667676.SAMN05192539_10586"/>
<keyword evidence="2" id="KW-0238">DNA-binding</keyword>
<proteinExistence type="predicted"/>